<dbReference type="AlphaFoldDB" id="A0A7Z8P4D5"/>
<dbReference type="PANTHER" id="PTHR30566:SF5">
    <property type="entry name" value="MECHANOSENSITIVE ION CHANNEL PROTEIN 1, MITOCHONDRIAL-RELATED"/>
    <property type="match status" value="1"/>
</dbReference>
<evidence type="ECO:0000256" key="3">
    <source>
        <dbReference type="ARBA" id="ARBA00022989"/>
    </source>
</evidence>
<evidence type="ECO:0000259" key="6">
    <source>
        <dbReference type="Pfam" id="PF00924"/>
    </source>
</evidence>
<keyword evidence="4 5" id="KW-0472">Membrane</keyword>
<dbReference type="InterPro" id="IPR010920">
    <property type="entry name" value="LSM_dom_sf"/>
</dbReference>
<comment type="caution">
    <text evidence="7">The sequence shown here is derived from an EMBL/GenBank/DDBJ whole genome shotgun (WGS) entry which is preliminary data.</text>
</comment>
<keyword evidence="3 5" id="KW-1133">Transmembrane helix</keyword>
<comment type="subcellular location">
    <subcellularLocation>
        <location evidence="1">Membrane</location>
    </subcellularLocation>
</comment>
<accession>A0A7Z8P4D5</accession>
<name>A0A7Z8P4D5_9EURY</name>
<gene>
    <name evidence="7" type="ORF">FKV42_12555</name>
</gene>
<evidence type="ECO:0000256" key="5">
    <source>
        <dbReference type="SAM" id="Phobius"/>
    </source>
</evidence>
<evidence type="ECO:0000256" key="2">
    <source>
        <dbReference type="ARBA" id="ARBA00022692"/>
    </source>
</evidence>
<feature type="transmembrane region" description="Helical" evidence="5">
    <location>
        <begin position="21"/>
        <end position="40"/>
    </location>
</feature>
<feature type="transmembrane region" description="Helical" evidence="5">
    <location>
        <begin position="60"/>
        <end position="80"/>
    </location>
</feature>
<dbReference type="Gene3D" id="2.30.30.60">
    <property type="match status" value="1"/>
</dbReference>
<dbReference type="Pfam" id="PF00924">
    <property type="entry name" value="MS_channel_2nd"/>
    <property type="match status" value="1"/>
</dbReference>
<dbReference type="GO" id="GO:0055085">
    <property type="term" value="P:transmembrane transport"/>
    <property type="evidence" value="ECO:0007669"/>
    <property type="project" value="InterPro"/>
</dbReference>
<feature type="transmembrane region" description="Helical" evidence="5">
    <location>
        <begin position="125"/>
        <end position="153"/>
    </location>
</feature>
<keyword evidence="2 5" id="KW-0812">Transmembrane</keyword>
<feature type="domain" description="Mechanosensitive ion channel MscS" evidence="6">
    <location>
        <begin position="142"/>
        <end position="214"/>
    </location>
</feature>
<proteinExistence type="predicted"/>
<sequence>MAKKTPRSGLIYVKSKLVHKSLNTFFMFFVFLTAVALGIIAVDEHQIFDIPDVVTGTLKVLIGIFVSYAVATLFTKLTVNRFLNYFEELGEIEERILMGKMYLWFVYLIATLVAFSLLGGTVSNIALFLGLITTGFAFAIRDVILSYFIWFILLTKKPFKIGDYIRVGEDDYLEGQVKHIGLFYVVVTPMPEMSEDYFKIPNKTFLEKPIMNYGRGKFRNEFDMYFGMDEIPENLPAKIEALKEKVWNNLDVSASFFLGADRDGVKITVYYKSTYDRKEQIRHQITGMMLNELIPAGN</sequence>
<keyword evidence="8" id="KW-1185">Reference proteome</keyword>
<dbReference type="RefSeq" id="WP_154810646.1">
    <property type="nucleotide sequence ID" value="NZ_VIAQ01000019.1"/>
</dbReference>
<evidence type="ECO:0000256" key="4">
    <source>
        <dbReference type="ARBA" id="ARBA00023136"/>
    </source>
</evidence>
<feature type="transmembrane region" description="Helical" evidence="5">
    <location>
        <begin position="101"/>
        <end position="119"/>
    </location>
</feature>
<dbReference type="Proteomes" id="UP000319335">
    <property type="component" value="Unassembled WGS sequence"/>
</dbReference>
<dbReference type="InterPro" id="IPR006685">
    <property type="entry name" value="MscS_channel_2nd"/>
</dbReference>
<dbReference type="InterPro" id="IPR023408">
    <property type="entry name" value="MscS_beta-dom_sf"/>
</dbReference>
<reference evidence="7 8" key="1">
    <citation type="submission" date="2019-06" db="EMBL/GenBank/DDBJ databases">
        <title>Draft genome sequence of Methanolobus vulcani B1d.</title>
        <authorList>
            <person name="Creighbaum A.J."/>
            <person name="Ticak T."/>
            <person name="Hariraju D."/>
            <person name="Arivett B.A."/>
            <person name="Ferguson D.J.Jr."/>
        </authorList>
    </citation>
    <scope>NUCLEOTIDE SEQUENCE [LARGE SCALE GENOMIC DNA]</scope>
    <source>
        <strain evidence="7 8">B1d</strain>
    </source>
</reference>
<dbReference type="PANTHER" id="PTHR30566">
    <property type="entry name" value="YNAI-RELATED MECHANOSENSITIVE ION CHANNEL"/>
    <property type="match status" value="1"/>
</dbReference>
<dbReference type="EMBL" id="VIAQ01000019">
    <property type="protein sequence ID" value="TQD24020.1"/>
    <property type="molecule type" value="Genomic_DNA"/>
</dbReference>
<dbReference type="OrthoDB" id="11475at2157"/>
<dbReference type="SUPFAM" id="SSF50182">
    <property type="entry name" value="Sm-like ribonucleoproteins"/>
    <property type="match status" value="1"/>
</dbReference>
<evidence type="ECO:0000313" key="8">
    <source>
        <dbReference type="Proteomes" id="UP000319335"/>
    </source>
</evidence>
<evidence type="ECO:0000256" key="1">
    <source>
        <dbReference type="ARBA" id="ARBA00004370"/>
    </source>
</evidence>
<dbReference type="GO" id="GO:0016020">
    <property type="term" value="C:membrane"/>
    <property type="evidence" value="ECO:0007669"/>
    <property type="project" value="UniProtKB-SubCell"/>
</dbReference>
<organism evidence="7 8">
    <name type="scientific">Methanolobus vulcani</name>
    <dbReference type="NCBI Taxonomy" id="38026"/>
    <lineage>
        <taxon>Archaea</taxon>
        <taxon>Methanobacteriati</taxon>
        <taxon>Methanobacteriota</taxon>
        <taxon>Stenosarchaea group</taxon>
        <taxon>Methanomicrobia</taxon>
        <taxon>Methanosarcinales</taxon>
        <taxon>Methanosarcinaceae</taxon>
        <taxon>Methanolobus</taxon>
    </lineage>
</organism>
<protein>
    <submittedName>
        <fullName evidence="7">Mechanosensitive ion channel</fullName>
    </submittedName>
</protein>
<evidence type="ECO:0000313" key="7">
    <source>
        <dbReference type="EMBL" id="TQD24020.1"/>
    </source>
</evidence>